<organism evidence="2 3">
    <name type="scientific">Bacterioplanes sanyensis</name>
    <dbReference type="NCBI Taxonomy" id="1249553"/>
    <lineage>
        <taxon>Bacteria</taxon>
        <taxon>Pseudomonadati</taxon>
        <taxon>Pseudomonadota</taxon>
        <taxon>Gammaproteobacteria</taxon>
        <taxon>Oceanospirillales</taxon>
        <taxon>Oceanospirillaceae</taxon>
        <taxon>Bacterioplanes</taxon>
    </lineage>
</organism>
<sequence length="233" mass="27191">MRLFGWIISALLSLPVQADTLNYEGLAFEPGTDRLLYREQHTLVYQQQQPHSREVRYFNADGELIATKSNQYGDNPIAPSFLLQDQRRDYAEQVELTEQGYIMRVTEQGQQQSARIEPGEQPLVIDSGFDTFVRQQWQQLLDGNTVSFRFAAPARQDVIDFRIIPVAVDEQQLQLEMRLQSRWLAWLLDPIQLYYDRNNQRLLRYVGLTNIQDDAGDGIEADIRYQYSTFVHN</sequence>
<dbReference type="Proteomes" id="UP000202440">
    <property type="component" value="Chromosome"/>
</dbReference>
<accession>A0A222FJ95</accession>
<evidence type="ECO:0000313" key="2">
    <source>
        <dbReference type="EMBL" id="ASP38666.1"/>
    </source>
</evidence>
<keyword evidence="3" id="KW-1185">Reference proteome</keyword>
<dbReference type="KEGG" id="bsan:CHH28_08230"/>
<feature type="chain" id="PRO_5013302016" description="DUF3108 domain-containing protein" evidence="1">
    <location>
        <begin position="19"/>
        <end position="233"/>
    </location>
</feature>
<dbReference type="RefSeq" id="WP_094059854.1">
    <property type="nucleotide sequence ID" value="NZ_CP022530.1"/>
</dbReference>
<evidence type="ECO:0000313" key="3">
    <source>
        <dbReference type="Proteomes" id="UP000202440"/>
    </source>
</evidence>
<name>A0A222FJ95_9GAMM</name>
<evidence type="ECO:0008006" key="4">
    <source>
        <dbReference type="Google" id="ProtNLM"/>
    </source>
</evidence>
<feature type="signal peptide" evidence="1">
    <location>
        <begin position="1"/>
        <end position="18"/>
    </location>
</feature>
<dbReference type="EMBL" id="CP022530">
    <property type="protein sequence ID" value="ASP38666.1"/>
    <property type="molecule type" value="Genomic_DNA"/>
</dbReference>
<proteinExistence type="predicted"/>
<gene>
    <name evidence="2" type="ORF">CHH28_08230</name>
</gene>
<evidence type="ECO:0000256" key="1">
    <source>
        <dbReference type="SAM" id="SignalP"/>
    </source>
</evidence>
<reference evidence="2 3" key="1">
    <citation type="submission" date="2017-07" db="EMBL/GenBank/DDBJ databases">
        <title>Annotated genome sequence of Bacterioplanes sanyensis isolated from Red Sea.</title>
        <authorList>
            <person name="Rehman Z.U."/>
        </authorList>
    </citation>
    <scope>NUCLEOTIDE SEQUENCE [LARGE SCALE GENOMIC DNA]</scope>
    <source>
        <strain evidence="2 3">NV9</strain>
    </source>
</reference>
<keyword evidence="1" id="KW-0732">Signal</keyword>
<dbReference type="OrthoDB" id="1491713at2"/>
<protein>
    <recommendedName>
        <fullName evidence="4">DUF3108 domain-containing protein</fullName>
    </recommendedName>
</protein>
<dbReference type="AlphaFoldDB" id="A0A222FJ95"/>